<dbReference type="Proteomes" id="UP000053477">
    <property type="component" value="Unassembled WGS sequence"/>
</dbReference>
<proteinExistence type="predicted"/>
<sequence length="220" mass="25526">MDLLLEFRTDIPYQGFQEYVLRSEWDFTPLLDSLFPHKHRYASLENLSVTFKVADLAGVPAIEIRDSPVGAAVFPLRNLPSLKNFEVLTDLRFIVLTLIPEYFQRGTIRFPALRSLKFRGPRLKIRKYVGHVMKILKEQGKWDTFGELVVPQRHEKTSLGTSGRILRGEAIERWIRANNPNGNSTETLDALVLSQTTIGDSRSARRNYRRRRFLDLRVRD</sequence>
<reference evidence="1 2" key="1">
    <citation type="submission" date="2015-04" db="EMBL/GenBank/DDBJ databases">
        <title>Complete genome sequence of Schizopora paradoxa KUC8140, a cosmopolitan wood degrader in East Asia.</title>
        <authorList>
            <consortium name="DOE Joint Genome Institute"/>
            <person name="Min B."/>
            <person name="Park H."/>
            <person name="Jang Y."/>
            <person name="Kim J.-J."/>
            <person name="Kim K.H."/>
            <person name="Pangilinan J."/>
            <person name="Lipzen A."/>
            <person name="Riley R."/>
            <person name="Grigoriev I.V."/>
            <person name="Spatafora J.W."/>
            <person name="Choi I.-G."/>
        </authorList>
    </citation>
    <scope>NUCLEOTIDE SEQUENCE [LARGE SCALE GENOMIC DNA]</scope>
    <source>
        <strain evidence="1 2">KUC8140</strain>
    </source>
</reference>
<gene>
    <name evidence="1" type="ORF">SCHPADRAFT_686613</name>
</gene>
<dbReference type="InParanoid" id="A0A0H2R443"/>
<evidence type="ECO:0000313" key="2">
    <source>
        <dbReference type="Proteomes" id="UP000053477"/>
    </source>
</evidence>
<dbReference type="AlphaFoldDB" id="A0A0H2R443"/>
<organism evidence="1 2">
    <name type="scientific">Schizopora paradoxa</name>
    <dbReference type="NCBI Taxonomy" id="27342"/>
    <lineage>
        <taxon>Eukaryota</taxon>
        <taxon>Fungi</taxon>
        <taxon>Dikarya</taxon>
        <taxon>Basidiomycota</taxon>
        <taxon>Agaricomycotina</taxon>
        <taxon>Agaricomycetes</taxon>
        <taxon>Hymenochaetales</taxon>
        <taxon>Schizoporaceae</taxon>
        <taxon>Schizopora</taxon>
    </lineage>
</organism>
<keyword evidence="2" id="KW-1185">Reference proteome</keyword>
<accession>A0A0H2R443</accession>
<dbReference type="EMBL" id="KQ086197">
    <property type="protein sequence ID" value="KLO06545.1"/>
    <property type="molecule type" value="Genomic_DNA"/>
</dbReference>
<protein>
    <submittedName>
        <fullName evidence="1">Uncharacterized protein</fullName>
    </submittedName>
</protein>
<name>A0A0H2R443_9AGAM</name>
<evidence type="ECO:0000313" key="1">
    <source>
        <dbReference type="EMBL" id="KLO06545.1"/>
    </source>
</evidence>